<dbReference type="EMBL" id="JABZGF010000318">
    <property type="protein sequence ID" value="MBF0967117.1"/>
    <property type="molecule type" value="Genomic_DNA"/>
</dbReference>
<feature type="region of interest" description="Disordered" evidence="1">
    <location>
        <begin position="119"/>
        <end position="242"/>
    </location>
</feature>
<organism evidence="4 5">
    <name type="scientific">Actinomyces bouchesdurhonensis</name>
    <dbReference type="NCBI Taxonomy" id="1852361"/>
    <lineage>
        <taxon>Bacteria</taxon>
        <taxon>Bacillati</taxon>
        <taxon>Actinomycetota</taxon>
        <taxon>Actinomycetes</taxon>
        <taxon>Actinomycetales</taxon>
        <taxon>Actinomycetaceae</taxon>
        <taxon>Actinomyces</taxon>
    </lineage>
</organism>
<feature type="transmembrane region" description="Helical" evidence="2">
    <location>
        <begin position="6"/>
        <end position="24"/>
    </location>
</feature>
<gene>
    <name evidence="4" type="ORF">HXK09_08210</name>
</gene>
<feature type="region of interest" description="Disordered" evidence="1">
    <location>
        <begin position="95"/>
        <end position="114"/>
    </location>
</feature>
<keyword evidence="2" id="KW-0472">Membrane</keyword>
<evidence type="ECO:0000313" key="5">
    <source>
        <dbReference type="Proteomes" id="UP000759246"/>
    </source>
</evidence>
<protein>
    <recommendedName>
        <fullName evidence="3">Leucine rich repeat variant domain-containing protein</fullName>
    </recommendedName>
</protein>
<reference evidence="4" key="1">
    <citation type="submission" date="2020-04" db="EMBL/GenBank/DDBJ databases">
        <title>Deep metagenomics examines the oral microbiome during advanced dental caries in children, revealing novel taxa and co-occurrences with host molecules.</title>
        <authorList>
            <person name="Baker J.L."/>
            <person name="Morton J.T."/>
            <person name="Dinis M."/>
            <person name="Alvarez R."/>
            <person name="Tran N.C."/>
            <person name="Knight R."/>
            <person name="Edlund A."/>
        </authorList>
    </citation>
    <scope>NUCLEOTIDE SEQUENCE</scope>
    <source>
        <strain evidence="4">JCVI_30_bin.13</strain>
    </source>
</reference>
<keyword evidence="2" id="KW-1133">Transmembrane helix</keyword>
<dbReference type="InterPro" id="IPR057893">
    <property type="entry name" value="LRV_2"/>
</dbReference>
<evidence type="ECO:0000313" key="4">
    <source>
        <dbReference type="EMBL" id="MBF0967117.1"/>
    </source>
</evidence>
<feature type="compositionally biased region" description="Low complexity" evidence="1">
    <location>
        <begin position="182"/>
        <end position="191"/>
    </location>
</feature>
<feature type="domain" description="Leucine rich repeat variant" evidence="3">
    <location>
        <begin position="232"/>
        <end position="277"/>
    </location>
</feature>
<feature type="transmembrane region" description="Helical" evidence="2">
    <location>
        <begin position="31"/>
        <end position="50"/>
    </location>
</feature>
<keyword evidence="2" id="KW-0812">Transmembrane</keyword>
<dbReference type="Pfam" id="PF25591">
    <property type="entry name" value="LRV_2"/>
    <property type="match status" value="1"/>
</dbReference>
<evidence type="ECO:0000259" key="3">
    <source>
        <dbReference type="Pfam" id="PF25591"/>
    </source>
</evidence>
<name>A0A929RS92_9ACTO</name>
<dbReference type="AlphaFoldDB" id="A0A929RS92"/>
<sequence>MKHNIPIFAGVGLIAIGAIWFFTADDDATKILPLILVLVGAGLAYLYPYFGPALLPDPLAAVDPEPWRTVPATNAAEAQAYRAWVEQAYAATQRPPGMPTAPMMAQNPPMGGAQARMYEAGAPQASTPPSAPAGMQPSAPQQGAFEEANRPVSIGPLPSSTDAAPVNQPISIGPLATSASDAASTPQQATEPPAPQPPSQESQPPSPADGATAPEDNDPDMTRATPSSASRFTIADAIDPETPWDVQAEIARTRPDLWATLSKNPSLYPDLRAWLDRHITNE</sequence>
<feature type="compositionally biased region" description="Low complexity" evidence="1">
    <location>
        <begin position="120"/>
        <end position="134"/>
    </location>
</feature>
<dbReference type="Proteomes" id="UP000759246">
    <property type="component" value="Unassembled WGS sequence"/>
</dbReference>
<evidence type="ECO:0000256" key="1">
    <source>
        <dbReference type="SAM" id="MobiDB-lite"/>
    </source>
</evidence>
<proteinExistence type="predicted"/>
<evidence type="ECO:0000256" key="2">
    <source>
        <dbReference type="SAM" id="Phobius"/>
    </source>
</evidence>
<accession>A0A929RS92</accession>
<comment type="caution">
    <text evidence="4">The sequence shown here is derived from an EMBL/GenBank/DDBJ whole genome shotgun (WGS) entry which is preliminary data.</text>
</comment>